<organism evidence="2">
    <name type="scientific">Toxocara canis</name>
    <name type="common">Canine roundworm</name>
    <dbReference type="NCBI Taxonomy" id="6265"/>
    <lineage>
        <taxon>Eukaryota</taxon>
        <taxon>Metazoa</taxon>
        <taxon>Ecdysozoa</taxon>
        <taxon>Nematoda</taxon>
        <taxon>Chromadorea</taxon>
        <taxon>Rhabditida</taxon>
        <taxon>Spirurina</taxon>
        <taxon>Ascaridomorpha</taxon>
        <taxon>Ascaridoidea</taxon>
        <taxon>Toxocaridae</taxon>
        <taxon>Toxocara</taxon>
    </lineage>
</organism>
<name>A0A3P7H4W1_TOXCA</name>
<feature type="compositionally biased region" description="Acidic residues" evidence="1">
    <location>
        <begin position="110"/>
        <end position="125"/>
    </location>
</feature>
<feature type="non-terminal residue" evidence="2">
    <location>
        <position position="157"/>
    </location>
</feature>
<accession>A0A3P7H4W1</accession>
<feature type="region of interest" description="Disordered" evidence="1">
    <location>
        <begin position="109"/>
        <end position="157"/>
    </location>
</feature>
<gene>
    <name evidence="2" type="ORF">TCNE_LOCUS3545</name>
</gene>
<evidence type="ECO:0000256" key="1">
    <source>
        <dbReference type="SAM" id="MobiDB-lite"/>
    </source>
</evidence>
<dbReference type="AlphaFoldDB" id="A0A3P7H4W1"/>
<sequence>MLFFQSGTNVAASTPAPPVTITRPECFGEPTGLVKRRIRTITATGVDDVMPASPLAKESGSIRRPRRHDEYTSITDAIHIADLLPQPMNLNEKSRTYSEQSTMCCHATENDEEDEMVDEDDDEEVHEEHFDGTETPTTSLKRAKESFVRRQNSVLRE</sequence>
<proteinExistence type="predicted"/>
<evidence type="ECO:0000313" key="2">
    <source>
        <dbReference type="EMBL" id="VDM29262.1"/>
    </source>
</evidence>
<protein>
    <submittedName>
        <fullName evidence="2">Uncharacterized protein</fullName>
    </submittedName>
</protein>
<reference evidence="2" key="1">
    <citation type="submission" date="2018-11" db="EMBL/GenBank/DDBJ databases">
        <authorList>
            <consortium name="Pathogen Informatics"/>
        </authorList>
    </citation>
    <scope>NUCLEOTIDE SEQUENCE [LARGE SCALE GENOMIC DNA]</scope>
</reference>
<dbReference type="EMBL" id="UYWY01004645">
    <property type="protein sequence ID" value="VDM29262.1"/>
    <property type="molecule type" value="Genomic_DNA"/>
</dbReference>
<feature type="region of interest" description="Disordered" evidence="1">
    <location>
        <begin position="50"/>
        <end position="70"/>
    </location>
</feature>